<evidence type="ECO:0000313" key="7">
    <source>
        <dbReference type="EMBL" id="KAJ6251869.1"/>
    </source>
</evidence>
<comment type="caution">
    <text evidence="7">The sequence shown here is derived from an EMBL/GenBank/DDBJ whole genome shotgun (WGS) entry which is preliminary data.</text>
</comment>
<dbReference type="InterPro" id="IPR003653">
    <property type="entry name" value="Peptidase_C48_C"/>
</dbReference>
<accession>A0ABQ8Z4P2</accession>
<evidence type="ECO:0000256" key="3">
    <source>
        <dbReference type="ARBA" id="ARBA00022801"/>
    </source>
</evidence>
<organism evidence="7 8">
    <name type="scientific">Anaeramoeba flamelloides</name>
    <dbReference type="NCBI Taxonomy" id="1746091"/>
    <lineage>
        <taxon>Eukaryota</taxon>
        <taxon>Metamonada</taxon>
        <taxon>Anaeramoebidae</taxon>
        <taxon>Anaeramoeba</taxon>
    </lineage>
</organism>
<comment type="similarity">
    <text evidence="1">Belongs to the peptidase C48 family.</text>
</comment>
<feature type="compositionally biased region" description="Acidic residues" evidence="5">
    <location>
        <begin position="236"/>
        <end position="261"/>
    </location>
</feature>
<dbReference type="PROSITE" id="PS50600">
    <property type="entry name" value="ULP_PROTEASE"/>
    <property type="match status" value="1"/>
</dbReference>
<dbReference type="Proteomes" id="UP001150062">
    <property type="component" value="Unassembled WGS sequence"/>
</dbReference>
<dbReference type="Gene3D" id="3.40.395.10">
    <property type="entry name" value="Adenoviral Proteinase, Chain A"/>
    <property type="match status" value="1"/>
</dbReference>
<feature type="region of interest" description="Disordered" evidence="5">
    <location>
        <begin position="169"/>
        <end position="190"/>
    </location>
</feature>
<evidence type="ECO:0000313" key="8">
    <source>
        <dbReference type="Proteomes" id="UP001150062"/>
    </source>
</evidence>
<dbReference type="PANTHER" id="PTHR12606">
    <property type="entry name" value="SENTRIN/SUMO-SPECIFIC PROTEASE"/>
    <property type="match status" value="1"/>
</dbReference>
<keyword evidence="2" id="KW-0645">Protease</keyword>
<evidence type="ECO:0000256" key="1">
    <source>
        <dbReference type="ARBA" id="ARBA00005234"/>
    </source>
</evidence>
<proteinExistence type="inferred from homology"/>
<evidence type="ECO:0000256" key="2">
    <source>
        <dbReference type="ARBA" id="ARBA00022670"/>
    </source>
</evidence>
<dbReference type="PANTHER" id="PTHR12606:SF141">
    <property type="entry name" value="GH15225P-RELATED"/>
    <property type="match status" value="1"/>
</dbReference>
<feature type="region of interest" description="Disordered" evidence="5">
    <location>
        <begin position="229"/>
        <end position="275"/>
    </location>
</feature>
<reference evidence="7" key="1">
    <citation type="submission" date="2022-08" db="EMBL/GenBank/DDBJ databases">
        <title>Novel sulfate-reducing endosymbionts in the free-living metamonad Anaeramoeba.</title>
        <authorList>
            <person name="Jerlstrom-Hultqvist J."/>
            <person name="Cepicka I."/>
            <person name="Gallot-Lavallee L."/>
            <person name="Salas-Leiva D."/>
            <person name="Curtis B.A."/>
            <person name="Zahonova K."/>
            <person name="Pipaliya S."/>
            <person name="Dacks J."/>
            <person name="Roger A.J."/>
        </authorList>
    </citation>
    <scope>NUCLEOTIDE SEQUENCE</scope>
    <source>
        <strain evidence="7">Schooner1</strain>
    </source>
</reference>
<keyword evidence="4" id="KW-0788">Thiol protease</keyword>
<evidence type="ECO:0000256" key="5">
    <source>
        <dbReference type="SAM" id="MobiDB-lite"/>
    </source>
</evidence>
<dbReference type="EMBL" id="JAOAOG010000054">
    <property type="protein sequence ID" value="KAJ6251869.1"/>
    <property type="molecule type" value="Genomic_DNA"/>
</dbReference>
<protein>
    <submittedName>
        <fullName evidence="7">Deneddylase 1</fullName>
    </submittedName>
</protein>
<evidence type="ECO:0000256" key="4">
    <source>
        <dbReference type="ARBA" id="ARBA00022807"/>
    </source>
</evidence>
<dbReference type="Pfam" id="PF02902">
    <property type="entry name" value="Peptidase_C48"/>
    <property type="match status" value="1"/>
</dbReference>
<sequence>MSQHFAFKQNERIRGLINKNFNQSQEPEQEQEQEELFDLNLIEKQRRKVYNNEQRISEQFLIKKHKKNTNKKNINKKILRNNISNMKNNKKIKTSPRTLELSKTIDDKLTSVLNSINKHKISNLENKKRIAFNDLSESTILQGDLQFSKKLLAVRKQIITRNDNEPIINNQKDINQGGKETNLNDNNDTLPKDLSSYNLPITKNLSFQLNTAIFNKIMPLRISNYEKTEKVKETQTETETESELDLESSESSEWSDSDELLESEHTEQSSSGNEELYQQISDDPIQDIDMIEISLSSGEEQDNKMRGNQKQGYQRGSAIIDLDFDEMEETRTSKRERTRVEKKLNVNDFIPKFDTSAYSQKKNANGDYFLTKENLQSVDYALQNSLRTSQQDLLLFKKFNIGIRLSHFQCLRIGGWLEDVVINFYLNLIHERSLRIKSYPKIYCFNSFFYESYSKNGYSRVRRYTRKVDLFEYDLILIPFHLGNHWTLGVIDSKRKIFRYLDSMSGNNSLNYTYLNGMKSYYSHEHLDKKKINIDEELNQNWSFSKEYVPQQNNCNDCGVFTLLFADSVSAENSLWFSCKDMKRLRKRIIFEILIQFKF</sequence>
<keyword evidence="8" id="KW-1185">Reference proteome</keyword>
<dbReference type="InterPro" id="IPR038765">
    <property type="entry name" value="Papain-like_cys_pep_sf"/>
</dbReference>
<keyword evidence="3" id="KW-0378">Hydrolase</keyword>
<name>A0ABQ8Z4P2_9EUKA</name>
<evidence type="ECO:0000259" key="6">
    <source>
        <dbReference type="PROSITE" id="PS50600"/>
    </source>
</evidence>
<gene>
    <name evidence="7" type="ORF">M0813_01640</name>
</gene>
<dbReference type="SUPFAM" id="SSF54001">
    <property type="entry name" value="Cysteine proteinases"/>
    <property type="match status" value="1"/>
</dbReference>
<feature type="domain" description="Ubiquitin-like protease family profile" evidence="6">
    <location>
        <begin position="401"/>
        <end position="569"/>
    </location>
</feature>